<evidence type="ECO:0000256" key="4">
    <source>
        <dbReference type="ARBA" id="ARBA00022692"/>
    </source>
</evidence>
<dbReference type="PRINTS" id="PR01490">
    <property type="entry name" value="RTXTOXIND"/>
</dbReference>
<feature type="transmembrane region" description="Helical" evidence="8">
    <location>
        <begin position="32"/>
        <end position="52"/>
    </location>
</feature>
<evidence type="ECO:0000256" key="8">
    <source>
        <dbReference type="SAM" id="Phobius"/>
    </source>
</evidence>
<evidence type="ECO:0000259" key="9">
    <source>
        <dbReference type="Pfam" id="PF26002"/>
    </source>
</evidence>
<dbReference type="Gene3D" id="2.40.50.100">
    <property type="match status" value="1"/>
</dbReference>
<feature type="coiled-coil region" evidence="7">
    <location>
        <begin position="193"/>
        <end position="227"/>
    </location>
</feature>
<dbReference type="KEGG" id="vta:A3587"/>
<reference evidence="10 11" key="1">
    <citation type="submission" date="2017-10" db="EMBL/GenBank/DDBJ databases">
        <authorList>
            <person name="Banno H."/>
            <person name="Chua N.-H."/>
        </authorList>
    </citation>
    <scope>NUCLEOTIDE SEQUENCE [LARGE SCALE GENOMIC DNA]</scope>
    <source>
        <strain evidence="10">Vibrio tapetis CECT4600</strain>
    </source>
</reference>
<dbReference type="Pfam" id="PF26002">
    <property type="entry name" value="Beta-barrel_AprE"/>
    <property type="match status" value="1"/>
</dbReference>
<evidence type="ECO:0000256" key="6">
    <source>
        <dbReference type="ARBA" id="ARBA00023136"/>
    </source>
</evidence>
<evidence type="ECO:0000313" key="11">
    <source>
        <dbReference type="Proteomes" id="UP000235828"/>
    </source>
</evidence>
<gene>
    <name evidence="10" type="ORF">VTAP4600_A3587</name>
</gene>
<feature type="domain" description="AprE-like beta-barrel" evidence="9">
    <location>
        <begin position="304"/>
        <end position="398"/>
    </location>
</feature>
<dbReference type="SUPFAM" id="SSF51230">
    <property type="entry name" value="Single hybrid motif"/>
    <property type="match status" value="1"/>
</dbReference>
<accession>A0A2N8ZHZ3</accession>
<dbReference type="EMBL" id="LT960611">
    <property type="protein sequence ID" value="SON51534.1"/>
    <property type="molecule type" value="Genomic_DNA"/>
</dbReference>
<keyword evidence="4 8" id="KW-0812">Transmembrane</keyword>
<protein>
    <submittedName>
        <fullName evidence="10">Secretion protein</fullName>
    </submittedName>
</protein>
<dbReference type="GO" id="GO:0016020">
    <property type="term" value="C:membrane"/>
    <property type="evidence" value="ECO:0007669"/>
    <property type="project" value="UniProtKB-SubCell"/>
</dbReference>
<dbReference type="PANTHER" id="PTHR30386:SF28">
    <property type="entry name" value="EXPORTED PROTEIN"/>
    <property type="match status" value="1"/>
</dbReference>
<dbReference type="InterPro" id="IPR011053">
    <property type="entry name" value="Single_hybrid_motif"/>
</dbReference>
<evidence type="ECO:0000256" key="7">
    <source>
        <dbReference type="SAM" id="Coils"/>
    </source>
</evidence>
<keyword evidence="11" id="KW-1185">Reference proteome</keyword>
<dbReference type="PANTHER" id="PTHR30386">
    <property type="entry name" value="MEMBRANE FUSION SUBUNIT OF EMRAB-TOLC MULTIDRUG EFFLUX PUMP"/>
    <property type="match status" value="1"/>
</dbReference>
<dbReference type="PROSITE" id="PS00543">
    <property type="entry name" value="HLYD_FAMILY"/>
    <property type="match status" value="1"/>
</dbReference>
<keyword evidence="7" id="KW-0175">Coiled coil</keyword>
<sequence length="423" mass="47375">MPMSLFLNEVTERQHGYYGDILIVLPPTFTRLIILTSLVGIVVVAFTLWGEFSQNEKVQGMLLPKGGIADIFAPESGIISQRLVEEGQQVTHGQALYVINTESTNPTDGDLRQHLGALMNKNVELVKQQVSINETLTDQKQQSLEREIHQLTVNAEGHQQVIALKKKQLKLAQDTLASFVTEQQKQAISKIELRQRRSDMLAIEANLQQLQLQLEDIRYQKTQKRSEIKELSYQLALERAQLQRRVGGVQQQLASNNALKDTVVSSPFDGTVSALNVSQGPVSKNSVLLSIIPEGQALQAVLFVPSRAVGFLSVGQSVRLQYEAFSYQKFGQYEGVIDTISATTVAVDDLKYQPRSQSKTPLPPFVYLVKVTLMSQSVDVYGSDTSLRAGMNLEASLEVERRKIYQWLLDPFKNIQEYIKVTQ</sequence>
<keyword evidence="5 8" id="KW-1133">Transmembrane helix</keyword>
<evidence type="ECO:0000313" key="10">
    <source>
        <dbReference type="EMBL" id="SON51534.1"/>
    </source>
</evidence>
<evidence type="ECO:0000256" key="5">
    <source>
        <dbReference type="ARBA" id="ARBA00022989"/>
    </source>
</evidence>
<dbReference type="InterPro" id="IPR058982">
    <property type="entry name" value="Beta-barrel_AprE"/>
</dbReference>
<dbReference type="Proteomes" id="UP000235828">
    <property type="component" value="Chromosome A"/>
</dbReference>
<dbReference type="InterPro" id="IPR050739">
    <property type="entry name" value="MFP"/>
</dbReference>
<keyword evidence="3" id="KW-0813">Transport</keyword>
<comment type="subcellular location">
    <subcellularLocation>
        <location evidence="1">Membrane</location>
        <topology evidence="1">Single-pass membrane protein</topology>
    </subcellularLocation>
</comment>
<dbReference type="InterPro" id="IPR006144">
    <property type="entry name" value="Secretion_HlyD_CS"/>
</dbReference>
<name>A0A2N8ZHZ3_9VIBR</name>
<evidence type="ECO:0000256" key="2">
    <source>
        <dbReference type="ARBA" id="ARBA00009477"/>
    </source>
</evidence>
<proteinExistence type="inferred from homology"/>
<evidence type="ECO:0000256" key="1">
    <source>
        <dbReference type="ARBA" id="ARBA00004167"/>
    </source>
</evidence>
<organism evidence="10 11">
    <name type="scientific">Vibrio tapetis subsp. tapetis</name>
    <dbReference type="NCBI Taxonomy" id="1671868"/>
    <lineage>
        <taxon>Bacteria</taxon>
        <taxon>Pseudomonadati</taxon>
        <taxon>Pseudomonadota</taxon>
        <taxon>Gammaproteobacteria</taxon>
        <taxon>Vibrionales</taxon>
        <taxon>Vibrionaceae</taxon>
        <taxon>Vibrio</taxon>
    </lineage>
</organism>
<keyword evidence="6 8" id="KW-0472">Membrane</keyword>
<dbReference type="GO" id="GO:0009306">
    <property type="term" value="P:protein secretion"/>
    <property type="evidence" value="ECO:0007669"/>
    <property type="project" value="InterPro"/>
</dbReference>
<evidence type="ECO:0000256" key="3">
    <source>
        <dbReference type="ARBA" id="ARBA00022448"/>
    </source>
</evidence>
<comment type="similarity">
    <text evidence="2">Belongs to the membrane fusion protein (MFP) (TC 8.A.1) family.</text>
</comment>
<dbReference type="AlphaFoldDB" id="A0A2N8ZHZ3"/>
<dbReference type="Gene3D" id="2.40.30.170">
    <property type="match status" value="1"/>
</dbReference>